<dbReference type="GO" id="GO:0000786">
    <property type="term" value="C:nucleosome"/>
    <property type="evidence" value="ECO:0007669"/>
    <property type="project" value="InterPro"/>
</dbReference>
<organism evidence="2 3">
    <name type="scientific">Lottia gigantea</name>
    <name type="common">Giant owl limpet</name>
    <dbReference type="NCBI Taxonomy" id="225164"/>
    <lineage>
        <taxon>Eukaryota</taxon>
        <taxon>Metazoa</taxon>
        <taxon>Spiralia</taxon>
        <taxon>Lophotrochozoa</taxon>
        <taxon>Mollusca</taxon>
        <taxon>Gastropoda</taxon>
        <taxon>Patellogastropoda</taxon>
        <taxon>Lottioidea</taxon>
        <taxon>Lottiidae</taxon>
        <taxon>Lottia</taxon>
    </lineage>
</organism>
<dbReference type="STRING" id="225164.V4BWK8"/>
<dbReference type="InterPro" id="IPR005818">
    <property type="entry name" value="Histone_H1/H5_H15"/>
</dbReference>
<dbReference type="OrthoDB" id="1110759at2759"/>
<dbReference type="GeneID" id="20252416"/>
<dbReference type="HOGENOM" id="CLU_2819925_0_0_1"/>
<name>V4BWK8_LOTGI</name>
<gene>
    <name evidence="2" type="ORF">LOTGIDRAFT_79703</name>
</gene>
<feature type="non-terminal residue" evidence="2">
    <location>
        <position position="67"/>
    </location>
</feature>
<dbReference type="KEGG" id="lgi:LOTGIDRAFT_79703"/>
<sequence>PTFYLMVIDALKTLDNKTGVSVIAIRSFILDKYPTVDPNNTKNRLKKALAKGLENGTIMRPKKSSAD</sequence>
<dbReference type="RefSeq" id="XP_009055905.1">
    <property type="nucleotide sequence ID" value="XM_009057657.1"/>
</dbReference>
<dbReference type="Gene3D" id="1.10.10.10">
    <property type="entry name" value="Winged helix-like DNA-binding domain superfamily/Winged helix DNA-binding domain"/>
    <property type="match status" value="1"/>
</dbReference>
<dbReference type="SUPFAM" id="SSF46785">
    <property type="entry name" value="Winged helix' DNA-binding domain"/>
    <property type="match status" value="1"/>
</dbReference>
<feature type="non-terminal residue" evidence="2">
    <location>
        <position position="1"/>
    </location>
</feature>
<protein>
    <recommendedName>
        <fullName evidence="1">H15 domain-containing protein</fullName>
    </recommendedName>
</protein>
<feature type="domain" description="H15" evidence="1">
    <location>
        <begin position="1"/>
        <end position="67"/>
    </location>
</feature>
<dbReference type="PROSITE" id="PS51504">
    <property type="entry name" value="H15"/>
    <property type="match status" value="1"/>
</dbReference>
<proteinExistence type="predicted"/>
<dbReference type="Pfam" id="PF00538">
    <property type="entry name" value="Linker_histone"/>
    <property type="match status" value="1"/>
</dbReference>
<dbReference type="GO" id="GO:0006334">
    <property type="term" value="P:nucleosome assembly"/>
    <property type="evidence" value="ECO:0007669"/>
    <property type="project" value="InterPro"/>
</dbReference>
<evidence type="ECO:0000259" key="1">
    <source>
        <dbReference type="PROSITE" id="PS51504"/>
    </source>
</evidence>
<dbReference type="SMART" id="SM00526">
    <property type="entry name" value="H15"/>
    <property type="match status" value="1"/>
</dbReference>
<dbReference type="EMBL" id="KB201931">
    <property type="protein sequence ID" value="ESO93384.1"/>
    <property type="molecule type" value="Genomic_DNA"/>
</dbReference>
<dbReference type="InterPro" id="IPR036390">
    <property type="entry name" value="WH_DNA-bd_sf"/>
</dbReference>
<accession>V4BWK8</accession>
<dbReference type="CTD" id="20252416"/>
<dbReference type="CDD" id="cd00073">
    <property type="entry name" value="H15"/>
    <property type="match status" value="1"/>
</dbReference>
<reference evidence="2 3" key="1">
    <citation type="journal article" date="2013" name="Nature">
        <title>Insights into bilaterian evolution from three spiralian genomes.</title>
        <authorList>
            <person name="Simakov O."/>
            <person name="Marletaz F."/>
            <person name="Cho S.J."/>
            <person name="Edsinger-Gonzales E."/>
            <person name="Havlak P."/>
            <person name="Hellsten U."/>
            <person name="Kuo D.H."/>
            <person name="Larsson T."/>
            <person name="Lv J."/>
            <person name="Arendt D."/>
            <person name="Savage R."/>
            <person name="Osoegawa K."/>
            <person name="de Jong P."/>
            <person name="Grimwood J."/>
            <person name="Chapman J.A."/>
            <person name="Shapiro H."/>
            <person name="Aerts A."/>
            <person name="Otillar R.P."/>
            <person name="Terry A.Y."/>
            <person name="Boore J.L."/>
            <person name="Grigoriev I.V."/>
            <person name="Lindberg D.R."/>
            <person name="Seaver E.C."/>
            <person name="Weisblat D.A."/>
            <person name="Putnam N.H."/>
            <person name="Rokhsar D.S."/>
        </authorList>
    </citation>
    <scope>NUCLEOTIDE SEQUENCE [LARGE SCALE GENOMIC DNA]</scope>
</reference>
<evidence type="ECO:0000313" key="2">
    <source>
        <dbReference type="EMBL" id="ESO93384.1"/>
    </source>
</evidence>
<dbReference type="AlphaFoldDB" id="V4BWK8"/>
<dbReference type="Proteomes" id="UP000030746">
    <property type="component" value="Unassembled WGS sequence"/>
</dbReference>
<evidence type="ECO:0000313" key="3">
    <source>
        <dbReference type="Proteomes" id="UP000030746"/>
    </source>
</evidence>
<keyword evidence="3" id="KW-1185">Reference proteome</keyword>
<dbReference type="InterPro" id="IPR036388">
    <property type="entry name" value="WH-like_DNA-bd_sf"/>
</dbReference>
<dbReference type="GO" id="GO:0003677">
    <property type="term" value="F:DNA binding"/>
    <property type="evidence" value="ECO:0007669"/>
    <property type="project" value="InterPro"/>
</dbReference>